<protein>
    <submittedName>
        <fullName evidence="1">Uncharacterized protein</fullName>
    </submittedName>
</protein>
<sequence>MLQLEITIHEFMENIQQWKQSDLEPKGHCEWFRANQPISNMLFGKSNVPFATSCPWPIGDYGMPNVTVDEEVFPPLLGKQYKDRGVGVLGRCGSMRQRHQPLTMTVNDIMNIGSMTYSAPTVATSLSLFCHLNPTPHHSEPGCFSFDTPRELLPGIKPSPLPPDWNFPRTVVVIISFELLS</sequence>
<evidence type="ECO:0000313" key="1">
    <source>
        <dbReference type="EMBL" id="CAD7409900.1"/>
    </source>
</evidence>
<proteinExistence type="predicted"/>
<dbReference type="EMBL" id="OD004411">
    <property type="protein sequence ID" value="CAD7409900.1"/>
    <property type="molecule type" value="Genomic_DNA"/>
</dbReference>
<dbReference type="AlphaFoldDB" id="A0A7R9H8E1"/>
<reference evidence="1" key="1">
    <citation type="submission" date="2020-11" db="EMBL/GenBank/DDBJ databases">
        <authorList>
            <person name="Tran Van P."/>
        </authorList>
    </citation>
    <scope>NUCLEOTIDE SEQUENCE</scope>
</reference>
<accession>A0A7R9H8E1</accession>
<name>A0A7R9H8E1_TIMPO</name>
<organism evidence="1">
    <name type="scientific">Timema poppense</name>
    <name type="common">Walking stick</name>
    <dbReference type="NCBI Taxonomy" id="170557"/>
    <lineage>
        <taxon>Eukaryota</taxon>
        <taxon>Metazoa</taxon>
        <taxon>Ecdysozoa</taxon>
        <taxon>Arthropoda</taxon>
        <taxon>Hexapoda</taxon>
        <taxon>Insecta</taxon>
        <taxon>Pterygota</taxon>
        <taxon>Neoptera</taxon>
        <taxon>Polyneoptera</taxon>
        <taxon>Phasmatodea</taxon>
        <taxon>Timematodea</taxon>
        <taxon>Timematoidea</taxon>
        <taxon>Timematidae</taxon>
        <taxon>Timema</taxon>
    </lineage>
</organism>
<gene>
    <name evidence="1" type="ORF">TPSB3V08_LOCUS7086</name>
</gene>